<accession>A0A644UFE9</accession>
<gene>
    <name evidence="1" type="ORF">SDC9_23456</name>
</gene>
<reference evidence="1" key="1">
    <citation type="submission" date="2019-08" db="EMBL/GenBank/DDBJ databases">
        <authorList>
            <person name="Kucharzyk K."/>
            <person name="Murdoch R.W."/>
            <person name="Higgins S."/>
            <person name="Loffler F."/>
        </authorList>
    </citation>
    <scope>NUCLEOTIDE SEQUENCE</scope>
</reference>
<name>A0A644UFE9_9ZZZZ</name>
<organism evidence="1">
    <name type="scientific">bioreactor metagenome</name>
    <dbReference type="NCBI Taxonomy" id="1076179"/>
    <lineage>
        <taxon>unclassified sequences</taxon>
        <taxon>metagenomes</taxon>
        <taxon>ecological metagenomes</taxon>
    </lineage>
</organism>
<sequence length="552" mass="59934">MPNSIRLKKSGVAGKVPLVTDLSASELSYNYADGILYGKRTSGGVENVVEFAGSENHHLMKHLAAPGAPASGYLRFYAKSDNKLYTFNSIGQEHQILSGLLSGAAEGHTLVYTEGQWRSTDWIRLRQSGGYNTVEITSRESIDEFGDSQIYMSAEEGIYFYTNIYKPGFASVSINRYGITSSLLSGTGERFLVADAGGTIKAASVQPTQFWQRSSGILSPLNQDDEVQAWLFRTGGLIMADGYLDYGRSGLYTLYNDMVVAEFYLGNYTFYYANSRMYFNGITNLLTVEGAINADENYIAAGDLYLTNGSTPEVMFRRYLKSGANYVYLTSGYILGEVGFYASAASPNDYLKTAAIIAKADGHHSEKNFPTSMEFYTCPSGGVDGQLRMTINSEGHVIVNNGMTVNSKYGNSYFVVNGAGSSSAPQALFVANNRVSINHSGGAGDSSFNVNGAVSVKSRYITTTNQTLGEEYMVFINVSSSTSLYCPSASVSMDRMYFVANGGASSVTLRVPSGNYLNGVLNGTYTIKSQGLTIIHQGRAIGSLNWYAYELR</sequence>
<evidence type="ECO:0000313" key="1">
    <source>
        <dbReference type="EMBL" id="MPL77599.1"/>
    </source>
</evidence>
<protein>
    <submittedName>
        <fullName evidence="1">Uncharacterized protein</fullName>
    </submittedName>
</protein>
<dbReference type="AlphaFoldDB" id="A0A644UFE9"/>
<comment type="caution">
    <text evidence="1">The sequence shown here is derived from an EMBL/GenBank/DDBJ whole genome shotgun (WGS) entry which is preliminary data.</text>
</comment>
<proteinExistence type="predicted"/>
<dbReference type="EMBL" id="VSSQ01000108">
    <property type="protein sequence ID" value="MPL77599.1"/>
    <property type="molecule type" value="Genomic_DNA"/>
</dbReference>